<dbReference type="Proteomes" id="UP001302120">
    <property type="component" value="Unassembled WGS sequence"/>
</dbReference>
<sequence>MNSDSTAPKVFISYSHDSEEHKKRVLELANHLRAKGIDCKIDEHHQPPTEVWPRWMSNQIIRAEFVLIVCTQVYHRRFRGEEEPGIGRGVMWEATIICNEIYNDITRHDKYIPIVFSAEDKGHIPIEIQGFNVYCLDTDEEYQKLYYHITNQKLHPQPPLGKIIPLSPLPPVDETHHTNLREEFLNASKGLLNWQRTLGNNQHIDRPELEQLLNPIESEDSSTTIVLGDPGSGKSALLATLGNRVIDQGYVLLAIKADYLSNTINNLEDLQNDDQLHLSMNPRDAIKAVANRERIVLLIDQLDAVAELLDKRPGRLNVLLNLIESLAGTKGVHIVTTCREFEFRHGSQFARIKGFESLFLSLPTWGQVSPLLETEGHIPNSMGKPLQELLQNPLHLKLFLEVANPGEVFDSSQKLLDKLWETRIRNQPKPEKYIDFLERLAQRMTEDEVLWLPNSVADDSIEVSRYLQQADILMVNQDNLTLGFCHQTYYDYTLARAFARGSASLVDLVLERQDGLFVRPILLRSLNYVRGTSPHQYQQQLRTLLNNAEINVRTHIYTLLIEFVGSQNKPEPVEAELLIPLLNSNTEAPKVLDAMIGSPGWFTRLRHSPEFWQWLEKPPNEAAYCGSILFAATQFAVDDVWNILERYWLNDVRYDFLSIRIMRQIQEWNYKRVCHAEQVIRRSNIDWYDVSAIAEIVVENLPDLASRIIRAHLDYELEQAIFESNKAVPELSPDADEAERYVHARKHNTKNFFTNLLESRRDFHEIETFAIKNPKAFLKYVWPWWIDILNRIVDQDNYQITRYNEDNLISLDFNRGELIQAVLSAILQLAKQDTQAFIDFVNKNISSDLLLIHRLIARGLVEIASEESQLVLDYLLGDVRRFNLGDYSKANKETKLLIEAICPYLQPQDIVRIEQAIRNFRYYFKDRELSPDLRLRFLQYNRQAQLRLLLTIPEQYLSSDAQRWRDELIRAFPWIINEKQENSSTIAHSVGPRMTVEEMKRASDEELLNLFNELADITDTDYMMRPWDASSQADEFSKLVKDDPDRFLRILPQLQPQRHEMYAGYTLKELAETDFPVNNLIQLIEGLEQRRFISEEFRSTVASALKKIAERNQGLPQSILSLLENWLSTHTKPDLSQYRDEEKKGSHDLKIPILFGLGGSHFPPDGRGAIVRAIAGGYLKQNPPDLENWATFIKSQLRVEQHPAVWVDILTNMPVLLNGDRTQATELFDAVIRNCPQVLYYRWALLSISRSVGWFEPQEIVQGWLEMLLAEDSSFCHQVYGELLLIHYFQYEDEWSVARIHHHLANQDNEAILCGLAHAASYLWVKNKCRKIPAKILYCLASSSVETIQAVVASVFHRSQEHFELDSGMHQLIKSVCNNKPILLEAASDIIEIIEDKNLVDTEPQIVSEICQSILSIVGTETRHPVIRLVRTAEIFTTIAIKLHRQYKYREIGLKIFEQLLALNLRETSSALENLDRKPNRNR</sequence>
<dbReference type="RefSeq" id="WP_323196362.1">
    <property type="nucleotide sequence ID" value="NZ_JAYGHG010000017.1"/>
</dbReference>
<dbReference type="EMBL" id="JAYGHG010000017">
    <property type="protein sequence ID" value="MEA5582038.1"/>
    <property type="molecule type" value="Genomic_DNA"/>
</dbReference>
<name>A0ABU5UEQ6_9CYAN</name>
<protein>
    <submittedName>
        <fullName evidence="2">TIR domain-containing protein</fullName>
    </submittedName>
</protein>
<dbReference type="InterPro" id="IPR013568">
    <property type="entry name" value="SEFIR_dom"/>
</dbReference>
<dbReference type="Gene3D" id="3.40.50.300">
    <property type="entry name" value="P-loop containing nucleotide triphosphate hydrolases"/>
    <property type="match status" value="1"/>
</dbReference>
<reference evidence="2 3" key="1">
    <citation type="submission" date="2023-12" db="EMBL/GenBank/DDBJ databases">
        <title>Baltic Sea Cyanobacteria.</title>
        <authorList>
            <person name="Delbaje E."/>
            <person name="Fewer D.P."/>
            <person name="Shishido T.K."/>
        </authorList>
    </citation>
    <scope>NUCLEOTIDE SEQUENCE [LARGE SCALE GENOMIC DNA]</scope>
    <source>
        <strain evidence="2 3">UHCC-0300</strain>
    </source>
</reference>
<organism evidence="2 3">
    <name type="scientific">Nodularia harveyana UHCC-0300</name>
    <dbReference type="NCBI Taxonomy" id="2974287"/>
    <lineage>
        <taxon>Bacteria</taxon>
        <taxon>Bacillati</taxon>
        <taxon>Cyanobacteriota</taxon>
        <taxon>Cyanophyceae</taxon>
        <taxon>Nostocales</taxon>
        <taxon>Nodulariaceae</taxon>
        <taxon>Nodularia</taxon>
    </lineage>
</organism>
<dbReference type="InterPro" id="IPR003593">
    <property type="entry name" value="AAA+_ATPase"/>
</dbReference>
<dbReference type="PROSITE" id="PS51534">
    <property type="entry name" value="SEFIR"/>
    <property type="match status" value="1"/>
</dbReference>
<evidence type="ECO:0000313" key="2">
    <source>
        <dbReference type="EMBL" id="MEA5582038.1"/>
    </source>
</evidence>
<dbReference type="Pfam" id="PF08357">
    <property type="entry name" value="SEFIR"/>
    <property type="match status" value="1"/>
</dbReference>
<dbReference type="SUPFAM" id="SSF52540">
    <property type="entry name" value="P-loop containing nucleoside triphosphate hydrolases"/>
    <property type="match status" value="1"/>
</dbReference>
<dbReference type="SMART" id="SM00382">
    <property type="entry name" value="AAA"/>
    <property type="match status" value="1"/>
</dbReference>
<dbReference type="CDD" id="cd00009">
    <property type="entry name" value="AAA"/>
    <property type="match status" value="1"/>
</dbReference>
<proteinExistence type="predicted"/>
<gene>
    <name evidence="2" type="ORF">VB620_11875</name>
</gene>
<accession>A0ABU5UEQ6</accession>
<dbReference type="InterPro" id="IPR027417">
    <property type="entry name" value="P-loop_NTPase"/>
</dbReference>
<evidence type="ECO:0000259" key="1">
    <source>
        <dbReference type="PROSITE" id="PS51534"/>
    </source>
</evidence>
<dbReference type="SUPFAM" id="SSF52200">
    <property type="entry name" value="Toll/Interleukin receptor TIR domain"/>
    <property type="match status" value="1"/>
</dbReference>
<evidence type="ECO:0000313" key="3">
    <source>
        <dbReference type="Proteomes" id="UP001302120"/>
    </source>
</evidence>
<keyword evidence="3" id="KW-1185">Reference proteome</keyword>
<dbReference type="Gene3D" id="3.40.50.10140">
    <property type="entry name" value="Toll/interleukin-1 receptor homology (TIR) domain"/>
    <property type="match status" value="1"/>
</dbReference>
<feature type="domain" description="SEFIR" evidence="1">
    <location>
        <begin position="7"/>
        <end position="145"/>
    </location>
</feature>
<comment type="caution">
    <text evidence="2">The sequence shown here is derived from an EMBL/GenBank/DDBJ whole genome shotgun (WGS) entry which is preliminary data.</text>
</comment>
<dbReference type="InterPro" id="IPR035897">
    <property type="entry name" value="Toll_tir_struct_dom_sf"/>
</dbReference>